<dbReference type="AlphaFoldDB" id="A0A0K0FRB7"/>
<evidence type="ECO:0000313" key="2">
    <source>
        <dbReference type="Proteomes" id="UP000035680"/>
    </source>
</evidence>
<feature type="domain" description="Protein kinase" evidence="1">
    <location>
        <begin position="1"/>
        <end position="190"/>
    </location>
</feature>
<dbReference type="GO" id="GO:0005524">
    <property type="term" value="F:ATP binding"/>
    <property type="evidence" value="ECO:0007669"/>
    <property type="project" value="InterPro"/>
</dbReference>
<dbReference type="InterPro" id="IPR000719">
    <property type="entry name" value="Prot_kinase_dom"/>
</dbReference>
<dbReference type="GO" id="GO:0004672">
    <property type="term" value="F:protein kinase activity"/>
    <property type="evidence" value="ECO:0007669"/>
    <property type="project" value="InterPro"/>
</dbReference>
<sequence>MDFTVYNDIINQINVKNSFQNDNISLPKLILIGKINDNCHYIFLDQLESKISDYPNLNDSEINKIIFSVLEDLQFLHQHNIAHGDISYDSIAVKKKQIIKCHSLCQDEDSKDIAKNKNPLFLFQCNDVHEGYSASFRGDLNSLLYIAYRMKYGALPWEKEKDETEIVIQKYIFSSETLKLKKDENLEFLT</sequence>
<dbReference type="SUPFAM" id="SSF56112">
    <property type="entry name" value="Protein kinase-like (PK-like)"/>
    <property type="match status" value="1"/>
</dbReference>
<protein>
    <submittedName>
        <fullName evidence="3">Protein kinase domain-containing protein</fullName>
    </submittedName>
</protein>
<dbReference type="PROSITE" id="PS50011">
    <property type="entry name" value="PROTEIN_KINASE_DOM"/>
    <property type="match status" value="1"/>
</dbReference>
<dbReference type="Proteomes" id="UP000035680">
    <property type="component" value="Unassembled WGS sequence"/>
</dbReference>
<evidence type="ECO:0000313" key="3">
    <source>
        <dbReference type="WBParaSite" id="SVE_1244600.1"/>
    </source>
</evidence>
<dbReference type="InterPro" id="IPR011009">
    <property type="entry name" value="Kinase-like_dom_sf"/>
</dbReference>
<organism evidence="2 3">
    <name type="scientific">Strongyloides venezuelensis</name>
    <name type="common">Threadworm</name>
    <dbReference type="NCBI Taxonomy" id="75913"/>
    <lineage>
        <taxon>Eukaryota</taxon>
        <taxon>Metazoa</taxon>
        <taxon>Ecdysozoa</taxon>
        <taxon>Nematoda</taxon>
        <taxon>Chromadorea</taxon>
        <taxon>Rhabditida</taxon>
        <taxon>Tylenchina</taxon>
        <taxon>Panagrolaimomorpha</taxon>
        <taxon>Strongyloidoidea</taxon>
        <taxon>Strongyloididae</taxon>
        <taxon>Strongyloides</taxon>
    </lineage>
</organism>
<accession>A0A0K0FRB7</accession>
<dbReference type="Gene3D" id="1.10.510.10">
    <property type="entry name" value="Transferase(Phosphotransferase) domain 1"/>
    <property type="match status" value="1"/>
</dbReference>
<reference evidence="3" key="2">
    <citation type="submission" date="2015-08" db="UniProtKB">
        <authorList>
            <consortium name="WormBaseParasite"/>
        </authorList>
    </citation>
    <scope>IDENTIFICATION</scope>
</reference>
<keyword evidence="2" id="KW-1185">Reference proteome</keyword>
<reference evidence="2" key="1">
    <citation type="submission" date="2014-07" db="EMBL/GenBank/DDBJ databases">
        <authorList>
            <person name="Martin A.A"/>
            <person name="De Silva N."/>
        </authorList>
    </citation>
    <scope>NUCLEOTIDE SEQUENCE</scope>
</reference>
<proteinExistence type="predicted"/>
<dbReference type="STRING" id="75913.A0A0K0FRB7"/>
<name>A0A0K0FRB7_STRVS</name>
<evidence type="ECO:0000259" key="1">
    <source>
        <dbReference type="PROSITE" id="PS50011"/>
    </source>
</evidence>
<dbReference type="WBParaSite" id="SVE_1244600.1">
    <property type="protein sequence ID" value="SVE_1244600.1"/>
    <property type="gene ID" value="SVE_1244600"/>
</dbReference>